<dbReference type="Ensembl" id="ENSMCST00000010613.1">
    <property type="protein sequence ID" value="ENSMCSP00000010351.1"/>
    <property type="gene ID" value="ENSMCSG00000007297.1"/>
</dbReference>
<reference evidence="2" key="1">
    <citation type="submission" date="2025-08" db="UniProtKB">
        <authorList>
            <consortium name="Ensembl"/>
        </authorList>
    </citation>
    <scope>IDENTIFICATION</scope>
</reference>
<protein>
    <submittedName>
        <fullName evidence="2">Uncharacterized protein</fullName>
    </submittedName>
</protein>
<accession>A0A8C5X4P1</accession>
<dbReference type="Proteomes" id="UP000694560">
    <property type="component" value="Unplaced"/>
</dbReference>
<evidence type="ECO:0000313" key="2">
    <source>
        <dbReference type="Ensembl" id="ENSMCSP00000010351.1"/>
    </source>
</evidence>
<reference evidence="2" key="2">
    <citation type="submission" date="2025-09" db="UniProtKB">
        <authorList>
            <consortium name="Ensembl"/>
        </authorList>
    </citation>
    <scope>IDENTIFICATION</scope>
</reference>
<evidence type="ECO:0000256" key="1">
    <source>
        <dbReference type="SAM" id="MobiDB-lite"/>
    </source>
</evidence>
<feature type="region of interest" description="Disordered" evidence="1">
    <location>
        <begin position="217"/>
        <end position="271"/>
    </location>
</feature>
<name>A0A8C5X4P1_9PASS</name>
<sequence length="271" mass="31011">VNRREMLCKNGDIKMQVMDEKISFLKLKVAEKKREIRLYFEELPVKNALDANLMKFQIQVGQLKAITEHFVLQLPLSFPYTVSSFLLQIEAELLQKEQRLVKIDFLCEAITDLTDRIRTAAENAKQNILLFAKRTNDLQRKVNDKTQEIRALFAELSMKQALAIRLQQEIGDREQLVMTASLMISQGLPPPSEREWLKSLHNERMQKASAEARAKVSFCHEEQGTMPSNAPTTPGEEETLPLPPHTAPLRQSESSSSLRHFKKPPAKSSEM</sequence>
<evidence type="ECO:0000313" key="3">
    <source>
        <dbReference type="Proteomes" id="UP000694560"/>
    </source>
</evidence>
<proteinExistence type="predicted"/>
<keyword evidence="3" id="KW-1185">Reference proteome</keyword>
<organism evidence="2 3">
    <name type="scientific">Malurus cyaneus samueli</name>
    <dbReference type="NCBI Taxonomy" id="2593467"/>
    <lineage>
        <taxon>Eukaryota</taxon>
        <taxon>Metazoa</taxon>
        <taxon>Chordata</taxon>
        <taxon>Craniata</taxon>
        <taxon>Vertebrata</taxon>
        <taxon>Euteleostomi</taxon>
        <taxon>Archelosauria</taxon>
        <taxon>Archosauria</taxon>
        <taxon>Dinosauria</taxon>
        <taxon>Saurischia</taxon>
        <taxon>Theropoda</taxon>
        <taxon>Coelurosauria</taxon>
        <taxon>Aves</taxon>
        <taxon>Neognathae</taxon>
        <taxon>Neoaves</taxon>
        <taxon>Telluraves</taxon>
        <taxon>Australaves</taxon>
        <taxon>Passeriformes</taxon>
        <taxon>Meliphagoidea</taxon>
        <taxon>Maluridae</taxon>
        <taxon>Malurus</taxon>
    </lineage>
</organism>
<dbReference type="AlphaFoldDB" id="A0A8C5X4P1"/>